<organism evidence="1 2">
    <name type="scientific">Oceanotoga teriensis</name>
    <dbReference type="NCBI Taxonomy" id="515440"/>
    <lineage>
        <taxon>Bacteria</taxon>
        <taxon>Thermotogati</taxon>
        <taxon>Thermotogota</taxon>
        <taxon>Thermotogae</taxon>
        <taxon>Petrotogales</taxon>
        <taxon>Petrotogaceae</taxon>
        <taxon>Oceanotoga</taxon>
    </lineage>
</organism>
<protein>
    <recommendedName>
        <fullName evidence="3">Transcriptional regulator HTH-type FeoC domain-containing protein</fullName>
    </recommendedName>
</protein>
<evidence type="ECO:0008006" key="3">
    <source>
        <dbReference type="Google" id="ProtNLM"/>
    </source>
</evidence>
<dbReference type="AlphaFoldDB" id="A0AA45C680"/>
<dbReference type="Proteomes" id="UP000245921">
    <property type="component" value="Unassembled WGS sequence"/>
</dbReference>
<name>A0AA45C680_9BACT</name>
<accession>A0AA45C680</accession>
<keyword evidence="2" id="KW-1185">Reference proteome</keyword>
<evidence type="ECO:0000313" key="2">
    <source>
        <dbReference type="Proteomes" id="UP000245921"/>
    </source>
</evidence>
<gene>
    <name evidence="1" type="ORF">C7380_11138</name>
</gene>
<dbReference type="EMBL" id="QGGI01000011">
    <property type="protein sequence ID" value="PWJ91231.1"/>
    <property type="molecule type" value="Genomic_DNA"/>
</dbReference>
<reference evidence="1 2" key="1">
    <citation type="submission" date="2018-05" db="EMBL/GenBank/DDBJ databases">
        <title>Genomic Encyclopedia of Type Strains, Phase IV (KMG-IV): sequencing the most valuable type-strain genomes for metagenomic binning, comparative biology and taxonomic classification.</title>
        <authorList>
            <person name="Goeker M."/>
        </authorList>
    </citation>
    <scope>NUCLEOTIDE SEQUENCE [LARGE SCALE GENOMIC DNA]</scope>
    <source>
        <strain evidence="1 2">DSM 24906</strain>
    </source>
</reference>
<comment type="caution">
    <text evidence="1">The sequence shown here is derived from an EMBL/GenBank/DDBJ whole genome shotgun (WGS) entry which is preliminary data.</text>
</comment>
<sequence>MINFSEIINFAKKNKSSTVEDIKKHFNLSTSDMNIIIPFLISRGLRFEVVNKINTDCSGCPVSGFCKKNPVLGGDGCDQ</sequence>
<dbReference type="RefSeq" id="WP_109605055.1">
    <property type="nucleotide sequence ID" value="NZ_QGGI01000011.1"/>
</dbReference>
<evidence type="ECO:0000313" key="1">
    <source>
        <dbReference type="EMBL" id="PWJ91231.1"/>
    </source>
</evidence>
<proteinExistence type="predicted"/>